<dbReference type="AlphaFoldDB" id="A0A523YR55"/>
<sequence>MPIRKELKRYDWQFVREKLSPFFTKSRVILAYLFGSQVKGEIGPMSDIDIAVLWNKDEKEKLKKSLLLQSRIKERLRAEYIEVGSLNDQTLSFCYNVIKDGICIFGKEKDRVEYETSILNEYLDFSYLAEEYNRAFSQAIRKEK</sequence>
<evidence type="ECO:0000313" key="3">
    <source>
        <dbReference type="Proteomes" id="UP000316925"/>
    </source>
</evidence>
<evidence type="ECO:0000259" key="1">
    <source>
        <dbReference type="Pfam" id="PF18765"/>
    </source>
</evidence>
<dbReference type="SUPFAM" id="SSF81301">
    <property type="entry name" value="Nucleotidyltransferase"/>
    <property type="match status" value="1"/>
</dbReference>
<dbReference type="Pfam" id="PF18765">
    <property type="entry name" value="Polbeta"/>
    <property type="match status" value="1"/>
</dbReference>
<dbReference type="InterPro" id="IPR041633">
    <property type="entry name" value="Polbeta"/>
</dbReference>
<comment type="caution">
    <text evidence="2">The sequence shown here is derived from an EMBL/GenBank/DDBJ whole genome shotgun (WGS) entry which is preliminary data.</text>
</comment>
<dbReference type="Gene3D" id="3.30.460.10">
    <property type="entry name" value="Beta Polymerase, domain 2"/>
    <property type="match status" value="1"/>
</dbReference>
<dbReference type="PANTHER" id="PTHR43852">
    <property type="entry name" value="NUCLEOTIDYLTRANSFERASE"/>
    <property type="match status" value="1"/>
</dbReference>
<feature type="domain" description="Polymerase beta nucleotidyltransferase" evidence="1">
    <location>
        <begin position="17"/>
        <end position="109"/>
    </location>
</feature>
<dbReference type="PANTHER" id="PTHR43852:SF3">
    <property type="entry name" value="NUCLEOTIDYLTRANSFERASE"/>
    <property type="match status" value="1"/>
</dbReference>
<reference evidence="2 3" key="1">
    <citation type="submission" date="2019-03" db="EMBL/GenBank/DDBJ databases">
        <title>Metabolic potential of uncultured bacteria and archaea associated with petroleum seepage in deep-sea sediments.</title>
        <authorList>
            <person name="Dong X."/>
            <person name="Hubert C."/>
        </authorList>
    </citation>
    <scope>NUCLEOTIDE SEQUENCE [LARGE SCALE GENOMIC DNA]</scope>
    <source>
        <strain evidence="2">E29_bin28</strain>
    </source>
</reference>
<name>A0A523YR55_UNCAE</name>
<proteinExistence type="predicted"/>
<dbReference type="InterPro" id="IPR052930">
    <property type="entry name" value="TA_antitoxin_MntA"/>
</dbReference>
<dbReference type="CDD" id="cd05403">
    <property type="entry name" value="NT_KNTase_like"/>
    <property type="match status" value="1"/>
</dbReference>
<protein>
    <submittedName>
        <fullName evidence="2">Nucleotidyltransferase domain-containing protein</fullName>
    </submittedName>
</protein>
<evidence type="ECO:0000313" key="2">
    <source>
        <dbReference type="EMBL" id="TET93988.1"/>
    </source>
</evidence>
<dbReference type="InterPro" id="IPR043519">
    <property type="entry name" value="NT_sf"/>
</dbReference>
<dbReference type="GO" id="GO:0016740">
    <property type="term" value="F:transferase activity"/>
    <property type="evidence" value="ECO:0007669"/>
    <property type="project" value="UniProtKB-KW"/>
</dbReference>
<gene>
    <name evidence="2" type="ORF">E3J33_00880</name>
</gene>
<dbReference type="EMBL" id="SOIJ01000046">
    <property type="protein sequence ID" value="TET93988.1"/>
    <property type="molecule type" value="Genomic_DNA"/>
</dbReference>
<accession>A0A523YR55</accession>
<dbReference type="Proteomes" id="UP000316925">
    <property type="component" value="Unassembled WGS sequence"/>
</dbReference>
<keyword evidence="2" id="KW-0808">Transferase</keyword>
<organism evidence="2 3">
    <name type="scientific">Aerophobetes bacterium</name>
    <dbReference type="NCBI Taxonomy" id="2030807"/>
    <lineage>
        <taxon>Bacteria</taxon>
        <taxon>Candidatus Aerophobota</taxon>
    </lineage>
</organism>
<dbReference type="NCBIfam" id="NF047752">
    <property type="entry name" value="MntA_antitoxin"/>
    <property type="match status" value="1"/>
</dbReference>